<reference evidence="3" key="1">
    <citation type="submission" date="2017-04" db="EMBL/GenBank/DDBJ databases">
        <authorList>
            <person name="Bumgarner R.E."/>
            <person name="Fredricks D.N."/>
            <person name="Srinivasan S."/>
        </authorList>
    </citation>
    <scope>NUCLEOTIDE SEQUENCE [LARGE SCALE GENOMIC DNA]</scope>
    <source>
        <strain evidence="3">KA00405</strain>
    </source>
</reference>
<protein>
    <recommendedName>
        <fullName evidence="1">SUF system FeS cluster assembly SufBD core domain-containing protein</fullName>
    </recommendedName>
</protein>
<organism evidence="2 3">
    <name type="scientific">Mageeibacillus indolicus</name>
    <dbReference type="NCBI Taxonomy" id="884684"/>
    <lineage>
        <taxon>Bacteria</taxon>
        <taxon>Bacillati</taxon>
        <taxon>Bacillota</taxon>
        <taxon>Clostridia</taxon>
        <taxon>Eubacteriales</taxon>
        <taxon>Oscillospiraceae</taxon>
        <taxon>Mageeibacillus</taxon>
    </lineage>
</organism>
<dbReference type="InterPro" id="IPR000825">
    <property type="entry name" value="SUF_FeS_clus_asmbl_SufBD_core"/>
</dbReference>
<feature type="domain" description="SUF system FeS cluster assembly SufBD core" evidence="1">
    <location>
        <begin position="147"/>
        <end position="352"/>
    </location>
</feature>
<dbReference type="EMBL" id="NBZD01000002">
    <property type="protein sequence ID" value="PNH18764.1"/>
    <property type="molecule type" value="Genomic_DNA"/>
</dbReference>
<dbReference type="GO" id="GO:0016226">
    <property type="term" value="P:iron-sulfur cluster assembly"/>
    <property type="evidence" value="ECO:0007669"/>
    <property type="project" value="InterPro"/>
</dbReference>
<evidence type="ECO:0000313" key="3">
    <source>
        <dbReference type="Proteomes" id="UP000236394"/>
    </source>
</evidence>
<name>A0A2J8B1Y3_9FIRM</name>
<accession>A0A2J8B1Y3</accession>
<dbReference type="PANTHER" id="PTHR43575:SF1">
    <property type="entry name" value="PROTEIN ABCI7, CHLOROPLASTIC"/>
    <property type="match status" value="1"/>
</dbReference>
<dbReference type="PANTHER" id="PTHR43575">
    <property type="entry name" value="PROTEIN ABCI7, CHLOROPLASTIC"/>
    <property type="match status" value="1"/>
</dbReference>
<dbReference type="Pfam" id="PF01458">
    <property type="entry name" value="SUFBD_core"/>
    <property type="match status" value="1"/>
</dbReference>
<dbReference type="Proteomes" id="UP000236394">
    <property type="component" value="Unassembled WGS sequence"/>
</dbReference>
<evidence type="ECO:0000259" key="1">
    <source>
        <dbReference type="Pfam" id="PF01458"/>
    </source>
</evidence>
<proteinExistence type="predicted"/>
<dbReference type="AlphaFoldDB" id="A0A2J8B1Y3"/>
<gene>
    <name evidence="2" type="ORF">B7R76_04195</name>
</gene>
<comment type="caution">
    <text evidence="2">The sequence shown here is derived from an EMBL/GenBank/DDBJ whole genome shotgun (WGS) entry which is preliminary data.</text>
</comment>
<dbReference type="InterPro" id="IPR055346">
    <property type="entry name" value="Fe-S_cluster_assembly_SufBD"/>
</dbReference>
<dbReference type="SUPFAM" id="SSF101960">
    <property type="entry name" value="Stabilizer of iron transporter SufD"/>
    <property type="match status" value="1"/>
</dbReference>
<evidence type="ECO:0000313" key="2">
    <source>
        <dbReference type="EMBL" id="PNH18764.1"/>
    </source>
</evidence>
<dbReference type="RefSeq" id="WP_012993911.1">
    <property type="nucleotide sequence ID" value="NZ_NBZD01000002.1"/>
</dbReference>
<sequence length="384" mass="41280">MLKFPCALSESDLAAMQGTVVDFTAAGQPAVPEQLADAGQMIGVALLKNHSLSAKAYDAFADVLFQPESKRPQTLFLQDLARPQTSLCPDWTQVKNDLLILRLPASNDESRYFSFNVPTNTKRQIVIVEADSCSPAAVATLSPDTRTAAAAATGKAATFIDISVERDAELNIVYVHAAHTATPHTAGICLYNARVATNAAFTWTAVDFTGSLQEFGRTELAEPYAKANINAAAFILSGHEQSYLTKIICARPHTTAHIFNRGVVEGKATGRMAAVCDIAKGASGTIARQENRFITLSPEAKAFADPSLLIDEYDVAASHLATVGQLDEESTYYLCSRGLSRSQAIRLVTVGFLIPVLDLIPQTALRDTLKSDLDSTVNEKRGDN</sequence>
<dbReference type="InterPro" id="IPR037284">
    <property type="entry name" value="SUF_FeS_clus_asmbl_SufBD_sf"/>
</dbReference>